<organism evidence="5 6">
    <name type="scientific">Artemia franciscana</name>
    <name type="common">Brine shrimp</name>
    <name type="synonym">Artemia sanfranciscana</name>
    <dbReference type="NCBI Taxonomy" id="6661"/>
    <lineage>
        <taxon>Eukaryota</taxon>
        <taxon>Metazoa</taxon>
        <taxon>Ecdysozoa</taxon>
        <taxon>Arthropoda</taxon>
        <taxon>Crustacea</taxon>
        <taxon>Branchiopoda</taxon>
        <taxon>Anostraca</taxon>
        <taxon>Artemiidae</taxon>
        <taxon>Artemia</taxon>
    </lineage>
</organism>
<evidence type="ECO:0000256" key="1">
    <source>
        <dbReference type="ARBA" id="ARBA00015005"/>
    </source>
</evidence>
<dbReference type="Proteomes" id="UP001187531">
    <property type="component" value="Unassembled WGS sequence"/>
</dbReference>
<keyword evidence="6" id="KW-1185">Reference proteome</keyword>
<evidence type="ECO:0000256" key="3">
    <source>
        <dbReference type="ARBA" id="ARBA00029721"/>
    </source>
</evidence>
<evidence type="ECO:0000313" key="6">
    <source>
        <dbReference type="Proteomes" id="UP001187531"/>
    </source>
</evidence>
<protein>
    <recommendedName>
        <fullName evidence="1">Oxidative stress-responsive serine-rich protein 1</fullName>
    </recommendedName>
    <alternativeName>
        <fullName evidence="4">Oxidative stress-responsive protein 1</fullName>
    </alternativeName>
    <alternativeName>
        <fullName evidence="3">Peroxide-inducible transcript 1 protein</fullName>
    </alternativeName>
</protein>
<comment type="caution">
    <text evidence="5">The sequence shown here is derived from an EMBL/GenBank/DDBJ whole genome shotgun (WGS) entry which is preliminary data.</text>
</comment>
<evidence type="ECO:0000256" key="4">
    <source>
        <dbReference type="ARBA" id="ARBA00031405"/>
    </source>
</evidence>
<dbReference type="EMBL" id="JAVRJZ010000008">
    <property type="protein sequence ID" value="KAK2719174.1"/>
    <property type="molecule type" value="Genomic_DNA"/>
</dbReference>
<reference evidence="5" key="1">
    <citation type="submission" date="2023-07" db="EMBL/GenBank/DDBJ databases">
        <title>Chromosome-level genome assembly of Artemia franciscana.</title>
        <authorList>
            <person name="Jo E."/>
        </authorList>
    </citation>
    <scope>NUCLEOTIDE SEQUENCE</scope>
    <source>
        <tissue evidence="5">Whole body</tissue>
    </source>
</reference>
<evidence type="ECO:0000256" key="2">
    <source>
        <dbReference type="ARBA" id="ARBA00022553"/>
    </source>
</evidence>
<dbReference type="PANTHER" id="PTHR31383">
    <property type="entry name" value="OXIDATIVE STRESS-RESPONSE SERINE-RICH PROTEIN 1"/>
    <property type="match status" value="1"/>
</dbReference>
<name>A0AA88LAM4_ARTSF</name>
<dbReference type="AlphaFoldDB" id="A0AA88LAM4"/>
<evidence type="ECO:0000313" key="5">
    <source>
        <dbReference type="EMBL" id="KAK2719174.1"/>
    </source>
</evidence>
<accession>A0AA88LAM4</accession>
<dbReference type="GO" id="GO:0070301">
    <property type="term" value="P:cellular response to hydrogen peroxide"/>
    <property type="evidence" value="ECO:0007669"/>
    <property type="project" value="TreeGrafter"/>
</dbReference>
<sequence length="229" mass="26225">MSTRKMKNVDIDEELSKRLDEALVTGLTKKLLKLHSLSCPSSFKNTKTLIRKSRLNYFQSPIIRSSKLDFNSGKEYNQVTRLDALKFSCIDRVKKSKRKKDLNGQKFGSESEFVNFSDLKPTLLEVEGSIELHSNLRSSKENIDEELEEISGNLKATKPFKKRKRTSSTQISKNDIKMLTGRECSPTIFAQQARQCVTEDISIDELAGYFDACVHIPKKMSYMAEMMYT</sequence>
<gene>
    <name evidence="5" type="ORF">QYM36_004867</name>
</gene>
<dbReference type="PANTHER" id="PTHR31383:SF2">
    <property type="entry name" value="OXIDATIVE STRESS-RESPONSIVE SERINE-RICH PROTEIN 1"/>
    <property type="match status" value="1"/>
</dbReference>
<proteinExistence type="predicted"/>
<dbReference type="InterPro" id="IPR008494">
    <property type="entry name" value="DUF776"/>
</dbReference>
<keyword evidence="2" id="KW-0597">Phosphoprotein</keyword>